<evidence type="ECO:0008006" key="14">
    <source>
        <dbReference type="Google" id="ProtNLM"/>
    </source>
</evidence>
<dbReference type="CDD" id="cd02440">
    <property type="entry name" value="AdoMet_MTases"/>
    <property type="match status" value="1"/>
</dbReference>
<evidence type="ECO:0000256" key="1">
    <source>
        <dbReference type="ARBA" id="ARBA00001974"/>
    </source>
</evidence>
<keyword evidence="4" id="KW-0521">NADP</keyword>
<evidence type="ECO:0000313" key="11">
    <source>
        <dbReference type="EMBL" id="CAI3986207.1"/>
    </source>
</evidence>
<keyword evidence="8" id="KW-0812">Transmembrane</keyword>
<dbReference type="InterPro" id="IPR036188">
    <property type="entry name" value="FAD/NAD-bd_sf"/>
</dbReference>
<keyword evidence="8" id="KW-0472">Membrane</keyword>
<evidence type="ECO:0000259" key="10">
    <source>
        <dbReference type="Pfam" id="PF13649"/>
    </source>
</evidence>
<dbReference type="EMBL" id="CAMXCT030001057">
    <property type="protein sequence ID" value="CAL4773519.1"/>
    <property type="molecule type" value="Genomic_DNA"/>
</dbReference>
<dbReference type="InterPro" id="IPR041698">
    <property type="entry name" value="Methyltransf_25"/>
</dbReference>
<reference evidence="11" key="1">
    <citation type="submission" date="2022-10" db="EMBL/GenBank/DDBJ databases">
        <authorList>
            <person name="Chen Y."/>
            <person name="Dougan E. K."/>
            <person name="Chan C."/>
            <person name="Rhodes N."/>
            <person name="Thang M."/>
        </authorList>
    </citation>
    <scope>NUCLEOTIDE SEQUENCE</scope>
</reference>
<gene>
    <name evidence="11" type="ORF">C1SCF055_LOCUS13576</name>
</gene>
<dbReference type="PANTHER" id="PTHR46028:SF2">
    <property type="entry name" value="KYNURENINE 3-MONOOXYGENASE"/>
    <property type="match status" value="1"/>
</dbReference>
<evidence type="ECO:0000256" key="7">
    <source>
        <dbReference type="SAM" id="MobiDB-lite"/>
    </source>
</evidence>
<dbReference type="GO" id="GO:0004502">
    <property type="term" value="F:kynurenine 3-monooxygenase activity"/>
    <property type="evidence" value="ECO:0007669"/>
    <property type="project" value="TreeGrafter"/>
</dbReference>
<dbReference type="Gene3D" id="3.40.50.150">
    <property type="entry name" value="Vaccinia Virus protein VP39"/>
    <property type="match status" value="1"/>
</dbReference>
<feature type="domain" description="FAD-binding" evidence="9">
    <location>
        <begin position="48"/>
        <end position="83"/>
    </location>
</feature>
<dbReference type="InterPro" id="IPR002938">
    <property type="entry name" value="FAD-bd"/>
</dbReference>
<dbReference type="EMBL" id="CAMXCT020001057">
    <property type="protein sequence ID" value="CAL1139582.1"/>
    <property type="molecule type" value="Genomic_DNA"/>
</dbReference>
<evidence type="ECO:0000259" key="9">
    <source>
        <dbReference type="Pfam" id="PF01494"/>
    </source>
</evidence>
<accession>A0A9P1C657</accession>
<dbReference type="PRINTS" id="PR00419">
    <property type="entry name" value="ADXRDTASE"/>
</dbReference>
<dbReference type="Pfam" id="PF13649">
    <property type="entry name" value="Methyltransf_25"/>
    <property type="match status" value="1"/>
</dbReference>
<keyword evidence="3" id="KW-0274">FAD</keyword>
<evidence type="ECO:0000313" key="12">
    <source>
        <dbReference type="EMBL" id="CAL1139582.1"/>
    </source>
</evidence>
<keyword evidence="13" id="KW-1185">Reference proteome</keyword>
<evidence type="ECO:0000256" key="2">
    <source>
        <dbReference type="ARBA" id="ARBA00022630"/>
    </source>
</evidence>
<dbReference type="Proteomes" id="UP001152797">
    <property type="component" value="Unassembled WGS sequence"/>
</dbReference>
<dbReference type="Pfam" id="PF01494">
    <property type="entry name" value="FAD_binding_3"/>
    <property type="match status" value="2"/>
</dbReference>
<keyword evidence="2" id="KW-0285">Flavoprotein</keyword>
<feature type="transmembrane region" description="Helical" evidence="8">
    <location>
        <begin position="901"/>
        <end position="921"/>
    </location>
</feature>
<keyword evidence="8" id="KW-1133">Transmembrane helix</keyword>
<dbReference type="InterPro" id="IPR029063">
    <property type="entry name" value="SAM-dependent_MTases_sf"/>
</dbReference>
<evidence type="ECO:0000256" key="6">
    <source>
        <dbReference type="ARBA" id="ARBA00023033"/>
    </source>
</evidence>
<evidence type="ECO:0000256" key="5">
    <source>
        <dbReference type="ARBA" id="ARBA00023002"/>
    </source>
</evidence>
<dbReference type="PANTHER" id="PTHR46028">
    <property type="entry name" value="KYNURENINE 3-MONOOXYGENASE"/>
    <property type="match status" value="1"/>
</dbReference>
<comment type="caution">
    <text evidence="11">The sequence shown here is derived from an EMBL/GenBank/DDBJ whole genome shotgun (WGS) entry which is preliminary data.</text>
</comment>
<reference evidence="12" key="2">
    <citation type="submission" date="2024-04" db="EMBL/GenBank/DDBJ databases">
        <authorList>
            <person name="Chen Y."/>
            <person name="Shah S."/>
            <person name="Dougan E. K."/>
            <person name="Thang M."/>
            <person name="Chan C."/>
        </authorList>
    </citation>
    <scope>NUCLEOTIDE SEQUENCE [LARGE SCALE GENOMIC DNA]</scope>
</reference>
<evidence type="ECO:0000313" key="13">
    <source>
        <dbReference type="Proteomes" id="UP001152797"/>
    </source>
</evidence>
<dbReference type="Gene3D" id="3.50.50.60">
    <property type="entry name" value="FAD/NAD(P)-binding domain"/>
    <property type="match status" value="2"/>
</dbReference>
<keyword evidence="5" id="KW-0560">Oxidoreductase</keyword>
<sequence>MALAPCGPQQPAIPVGFGRRPERPLFPAPRAARVPRADGADHGRHDDISVAVVGAGPVGLLTALALARRGYRKVRVLDRLPQPPGPEEEVWGDPDRSYNLGLGGRGQRALLRFGAMEVVERFSRTVVGRKDWSSEGEPKITMNNRRFMTKVIARDRLSSCLYQELREKYPDVEVQFSTECTAVDFHHDTAKLQLQRCGPPLATEGLAQEESCDVTTESVKEMEVAAVDVPFCDAEWLSVVGCPPEEHGISWEAFLIDACRNCVPDEPCQLDFQDTAFKLAQEITSSADEVVQSFRCAPGLLSAMIIIAQYFLVNEPVPEVLELLGKVASLAPFPFFTSQYSRYANMVSLGLLMCNPEQHNSHRIYNRYVPRVHAEDSGLCGLVFTDDQLVRRCRSFRKNAAVAKRLEETQKAFDSIQCPMVDQLQVEEQLGKKIRKYEDRANSLQCQDSRGMWHQAMSDVHKCVLISVGHWLRFRPGELVLDWGSGCGHKLSWAKMLFDVDGIGVEIQEPAVRWAQRHSAGKFCHGDGRNLTWLPEATFDHVLSYASIYHLEKDEQCSVGIQLVRKLKIGGRAFLGWNHGPVMSNWEWLMCFEDSQNIAKTNGIAESGVKVDFDAVEDGYLFPPHTKVLEADLVLGCDGIRSAVRQALRTAGADVEQQRFADRRPIVYRVLAIPTGKDDSTELNYSVRKDNVIVEALPNVEGNLLGVVLFRPTDERIEGLKSGAEAKKIFEELFPDWPTPMISDQEWENFAARKTRQLPQFAYTGPELNLGGKCCLLGDAIHSVKPFFGLGLNSGFEDISVLDQCLEDCNSDLSKALPLYTRRRAEEAKCLVQCQRRFDQATDLRFALAFVLPIVLETRPKGDTIFRKLLPSIFAPGLLALFQDGELTFTAAKRRKQRDRILQTIIILAFLTLLCCGSFWALRGVTRFLWRCLAPPVHGWLHHELM</sequence>
<dbReference type="GO" id="GO:0070189">
    <property type="term" value="P:kynurenine metabolic process"/>
    <property type="evidence" value="ECO:0007669"/>
    <property type="project" value="TreeGrafter"/>
</dbReference>
<protein>
    <recommendedName>
        <fullName evidence="14">Kynurenine 3-monooxygenase</fullName>
    </recommendedName>
</protein>
<dbReference type="AlphaFoldDB" id="A0A9P1C657"/>
<evidence type="ECO:0000256" key="3">
    <source>
        <dbReference type="ARBA" id="ARBA00022827"/>
    </source>
</evidence>
<keyword evidence="6" id="KW-0503">Monooxygenase</keyword>
<dbReference type="EMBL" id="CAMXCT010001057">
    <property type="protein sequence ID" value="CAI3986207.1"/>
    <property type="molecule type" value="Genomic_DNA"/>
</dbReference>
<comment type="cofactor">
    <cofactor evidence="1">
        <name>FAD</name>
        <dbReference type="ChEBI" id="CHEBI:57692"/>
    </cofactor>
</comment>
<dbReference type="SUPFAM" id="SSF53335">
    <property type="entry name" value="S-adenosyl-L-methionine-dependent methyltransferases"/>
    <property type="match status" value="1"/>
</dbReference>
<feature type="domain" description="Methyltransferase" evidence="10">
    <location>
        <begin position="480"/>
        <end position="571"/>
    </location>
</feature>
<evidence type="ECO:0000256" key="8">
    <source>
        <dbReference type="SAM" id="Phobius"/>
    </source>
</evidence>
<feature type="domain" description="FAD-binding" evidence="9">
    <location>
        <begin position="626"/>
        <end position="807"/>
    </location>
</feature>
<proteinExistence type="predicted"/>
<dbReference type="OrthoDB" id="8300214at2759"/>
<dbReference type="GO" id="GO:0071949">
    <property type="term" value="F:FAD binding"/>
    <property type="evidence" value="ECO:0007669"/>
    <property type="project" value="InterPro"/>
</dbReference>
<evidence type="ECO:0000256" key="4">
    <source>
        <dbReference type="ARBA" id="ARBA00022857"/>
    </source>
</evidence>
<name>A0A9P1C657_9DINO</name>
<organism evidence="11">
    <name type="scientific">Cladocopium goreaui</name>
    <dbReference type="NCBI Taxonomy" id="2562237"/>
    <lineage>
        <taxon>Eukaryota</taxon>
        <taxon>Sar</taxon>
        <taxon>Alveolata</taxon>
        <taxon>Dinophyceae</taxon>
        <taxon>Suessiales</taxon>
        <taxon>Symbiodiniaceae</taxon>
        <taxon>Cladocopium</taxon>
    </lineage>
</organism>
<dbReference type="SUPFAM" id="SSF51905">
    <property type="entry name" value="FAD/NAD(P)-binding domain"/>
    <property type="match status" value="2"/>
</dbReference>
<feature type="region of interest" description="Disordered" evidence="7">
    <location>
        <begin position="1"/>
        <end position="42"/>
    </location>
</feature>